<dbReference type="InterPro" id="IPR003690">
    <property type="entry name" value="MTERF"/>
</dbReference>
<feature type="chain" id="PRO_5031109007" description="mTERF domain-containing protein, mitochondrial" evidence="4">
    <location>
        <begin position="26"/>
        <end position="767"/>
    </location>
</feature>
<dbReference type="GO" id="GO:0003676">
    <property type="term" value="F:nucleic acid binding"/>
    <property type="evidence" value="ECO:0007669"/>
    <property type="project" value="InterPro"/>
</dbReference>
<dbReference type="PANTHER" id="PTHR13068">
    <property type="entry name" value="CGI-12 PROTEIN-RELATED"/>
    <property type="match status" value="1"/>
</dbReference>
<gene>
    <name evidence="5" type="ORF">CDEB00056_LOCUS24367</name>
</gene>
<evidence type="ECO:0000256" key="2">
    <source>
        <dbReference type="ARBA" id="ARBA00022946"/>
    </source>
</evidence>
<dbReference type="SMART" id="SM00733">
    <property type="entry name" value="Mterf"/>
    <property type="match status" value="6"/>
</dbReference>
<name>A0A7S3VHI0_9STRA</name>
<sequence length="767" mass="85655">MARINCSGMLKVVLFPLFLQNGASALSIRSALPARSALHMTMGDQQSPTSIPPSTVLASTTAPPPLANETLSTITDKSKRPTLSNPKVFRQKGRPKTKGAPLVDSTLLRFLSEQKNEMAKTNMNGNRPDEKGIFEEPQNEEGSRVDANVKPTTINIEQVVDEEKSNFKKDKREFETEEFGSSSVFDDEVESSGKAKDTSAECLSWFTQYNANRVSQKLQSLGATEAMALEAGSAVQSFSLARTTRQRVRKFLRDRDLKWASRDSGVGSSFELSNVFDEAAFRGDSYNIDAVISLMSESGLTGRDIAAIFTHTPSVSMMRARQKYVKVGDKTNILLDKKQSSQAESLEETLKRSYFGVLCSTIKLRKYDARKVLRTCPGLLTKRGSSSSEEVISIISSLGVSPTSLCKDKAALPMLLSRSPASLFRLVAFLSSDAVRMPVENIGPFVRRSECASILDMVAPIPCYNSSLLRNDDVDDNTNGENMKILPLEHLLMDGGSRDIENRVTKTYNRMFKQAEFLRDEVGISNLGKVLAAYPNLFTLDIDSQIIPAVNFLFDLGMDEDEVPRVLEAHPILFETTTIQMQSVVDFLLELEVSEEILGSIFRAFPALLTQDTTTTMTEVVSFLGEIGVTNIGRFITRLPPVLGYSVEKDLVPKWNYLNTVSQFASFEVSKFPAYFAYPLERVIKSRYEYLDKVKRLPFQLQPVDDILRYGDADFAIIIALDDDGTNYAHFIKKRNDLRKRKRNVVNRNGERRRRSISFIAKNPSSL</sequence>
<evidence type="ECO:0000256" key="4">
    <source>
        <dbReference type="SAM" id="SignalP"/>
    </source>
</evidence>
<feature type="region of interest" description="Disordered" evidence="3">
    <location>
        <begin position="43"/>
        <end position="100"/>
    </location>
</feature>
<protein>
    <recommendedName>
        <fullName evidence="6">mTERF domain-containing protein, mitochondrial</fullName>
    </recommendedName>
</protein>
<dbReference type="EMBL" id="HBIO01031776">
    <property type="protein sequence ID" value="CAE0479513.1"/>
    <property type="molecule type" value="Transcribed_RNA"/>
</dbReference>
<feature type="signal peptide" evidence="4">
    <location>
        <begin position="1"/>
        <end position="25"/>
    </location>
</feature>
<dbReference type="PANTHER" id="PTHR13068:SF151">
    <property type="entry name" value="TRANSCRIPTION TERMINATION FACTOR MTERF9, CHLOROPLASTIC"/>
    <property type="match status" value="1"/>
</dbReference>
<comment type="similarity">
    <text evidence="1">Belongs to the mTERF family.</text>
</comment>
<evidence type="ECO:0000256" key="1">
    <source>
        <dbReference type="ARBA" id="ARBA00007692"/>
    </source>
</evidence>
<feature type="compositionally biased region" description="Polar residues" evidence="3">
    <location>
        <begin position="43"/>
        <end position="61"/>
    </location>
</feature>
<organism evidence="5">
    <name type="scientific">Chaetoceros debilis</name>
    <dbReference type="NCBI Taxonomy" id="122233"/>
    <lineage>
        <taxon>Eukaryota</taxon>
        <taxon>Sar</taxon>
        <taxon>Stramenopiles</taxon>
        <taxon>Ochrophyta</taxon>
        <taxon>Bacillariophyta</taxon>
        <taxon>Coscinodiscophyceae</taxon>
        <taxon>Chaetocerotophycidae</taxon>
        <taxon>Chaetocerotales</taxon>
        <taxon>Chaetocerotaceae</taxon>
        <taxon>Chaetoceros</taxon>
    </lineage>
</organism>
<keyword evidence="4" id="KW-0732">Signal</keyword>
<dbReference type="AlphaFoldDB" id="A0A7S3VHI0"/>
<accession>A0A7S3VHI0</accession>
<keyword evidence="2" id="KW-0809">Transit peptide</keyword>
<dbReference type="Pfam" id="PF02536">
    <property type="entry name" value="mTERF"/>
    <property type="match status" value="1"/>
</dbReference>
<dbReference type="Gene3D" id="1.25.70.10">
    <property type="entry name" value="Transcription termination factor 3, mitochondrial"/>
    <property type="match status" value="2"/>
</dbReference>
<feature type="compositionally biased region" description="Polar residues" evidence="3">
    <location>
        <begin position="69"/>
        <end position="85"/>
    </location>
</feature>
<evidence type="ECO:0008006" key="6">
    <source>
        <dbReference type="Google" id="ProtNLM"/>
    </source>
</evidence>
<proteinExistence type="inferred from homology"/>
<evidence type="ECO:0000256" key="3">
    <source>
        <dbReference type="SAM" id="MobiDB-lite"/>
    </source>
</evidence>
<reference evidence="5" key="1">
    <citation type="submission" date="2021-01" db="EMBL/GenBank/DDBJ databases">
        <authorList>
            <person name="Corre E."/>
            <person name="Pelletier E."/>
            <person name="Niang G."/>
            <person name="Scheremetjew M."/>
            <person name="Finn R."/>
            <person name="Kale V."/>
            <person name="Holt S."/>
            <person name="Cochrane G."/>
            <person name="Meng A."/>
            <person name="Brown T."/>
            <person name="Cohen L."/>
        </authorList>
    </citation>
    <scope>NUCLEOTIDE SEQUENCE</scope>
    <source>
        <strain evidence="5">MM31A-1</strain>
    </source>
</reference>
<dbReference type="InterPro" id="IPR038538">
    <property type="entry name" value="MTERF_sf"/>
</dbReference>
<evidence type="ECO:0000313" key="5">
    <source>
        <dbReference type="EMBL" id="CAE0479513.1"/>
    </source>
</evidence>